<keyword evidence="1" id="KW-0479">Metal-binding</keyword>
<keyword evidence="1" id="KW-0863">Zinc-finger</keyword>
<organism evidence="3 4">
    <name type="scientific">Gordonia asplenii</name>
    <dbReference type="NCBI Taxonomy" id="2725283"/>
    <lineage>
        <taxon>Bacteria</taxon>
        <taxon>Bacillati</taxon>
        <taxon>Actinomycetota</taxon>
        <taxon>Actinomycetes</taxon>
        <taxon>Mycobacteriales</taxon>
        <taxon>Gordoniaceae</taxon>
        <taxon>Gordonia</taxon>
    </lineage>
</organism>
<evidence type="ECO:0000313" key="3">
    <source>
        <dbReference type="EMBL" id="NMO01981.1"/>
    </source>
</evidence>
<accession>A0A848L0H2</accession>
<feature type="domain" description="SWIM-type" evidence="2">
    <location>
        <begin position="108"/>
        <end position="142"/>
    </location>
</feature>
<keyword evidence="4" id="KW-1185">Reference proteome</keyword>
<reference evidence="3 4" key="1">
    <citation type="submission" date="2020-04" db="EMBL/GenBank/DDBJ databases">
        <title>Gordonia sp. nov. TBRC 11910.</title>
        <authorList>
            <person name="Suriyachadkun C."/>
        </authorList>
    </citation>
    <scope>NUCLEOTIDE SEQUENCE [LARGE SCALE GENOMIC DNA]</scope>
    <source>
        <strain evidence="3 4">TBRC 11910</strain>
    </source>
</reference>
<evidence type="ECO:0000256" key="1">
    <source>
        <dbReference type="PROSITE-ProRule" id="PRU00325"/>
    </source>
</evidence>
<dbReference type="PANTHER" id="PTHR38133:SF1">
    <property type="entry name" value="SLR1429 PROTEIN"/>
    <property type="match status" value="1"/>
</dbReference>
<proteinExistence type="predicted"/>
<dbReference type="PROSITE" id="PS50966">
    <property type="entry name" value="ZF_SWIM"/>
    <property type="match status" value="1"/>
</dbReference>
<dbReference type="AlphaFoldDB" id="A0A848L0H2"/>
<protein>
    <recommendedName>
        <fullName evidence="2">SWIM-type domain-containing protein</fullName>
    </recommendedName>
</protein>
<evidence type="ECO:0000313" key="4">
    <source>
        <dbReference type="Proteomes" id="UP000550729"/>
    </source>
</evidence>
<dbReference type="PANTHER" id="PTHR38133">
    <property type="entry name" value="SLR1429 PROTEIN"/>
    <property type="match status" value="1"/>
</dbReference>
<gene>
    <name evidence="3" type="ORF">HH308_12240</name>
</gene>
<dbReference type="EMBL" id="JABBNB010000011">
    <property type="protein sequence ID" value="NMO01981.1"/>
    <property type="molecule type" value="Genomic_DNA"/>
</dbReference>
<dbReference type="RefSeq" id="WP_170194491.1">
    <property type="nucleotide sequence ID" value="NZ_JABBNB010000011.1"/>
</dbReference>
<comment type="caution">
    <text evidence="3">The sequence shown here is derived from an EMBL/GenBank/DDBJ whole genome shotgun (WGS) entry which is preliminary data.</text>
</comment>
<evidence type="ECO:0000259" key="2">
    <source>
        <dbReference type="PROSITE" id="PS50966"/>
    </source>
</evidence>
<dbReference type="Proteomes" id="UP000550729">
    <property type="component" value="Unassembled WGS sequence"/>
</dbReference>
<sequence>MTTRNKRAPVRAYGVTPWGQAFLSVVDQSQHRRVTKARSYFRDRHVHRLTIGKGLISATVDGSQLDPFETTLRTRTVDAATVVDLLRGQHAIDDLMALARGEQPTTLGALIAPTESADVVAACTCPIDDTCIHILAVAFEVAAEIDRRATTLLTVMGTDLAELLAKQTGAHDADGVDEPRDPLHLVDYFGDGRTLPAVPTPPPFRVFTELDAGALRTALRASGVGALDVTEATDELAELYERITGH</sequence>
<dbReference type="GO" id="GO:0008270">
    <property type="term" value="F:zinc ion binding"/>
    <property type="evidence" value="ECO:0007669"/>
    <property type="project" value="UniProtKB-KW"/>
</dbReference>
<dbReference type="InterPro" id="IPR007527">
    <property type="entry name" value="Znf_SWIM"/>
</dbReference>
<keyword evidence="1" id="KW-0862">Zinc</keyword>
<name>A0A848L0H2_9ACTN</name>